<keyword evidence="2" id="KW-1185">Reference proteome</keyword>
<name>A0A919UGE8_9MICO</name>
<dbReference type="EMBL" id="BONR01000003">
    <property type="protein sequence ID" value="GIG54762.1"/>
    <property type="molecule type" value="Genomic_DNA"/>
</dbReference>
<gene>
    <name evidence="1" type="ORF">Dac01nite_15140</name>
</gene>
<protein>
    <submittedName>
        <fullName evidence="1">Uncharacterized protein</fullName>
    </submittedName>
</protein>
<sequence length="71" mass="7396">MRLEAPRQGLHERRLSGAIGADDADAVAVLHTDGHLIEDRAGAEVDVKRLSAKKVSHPSRVVACAASGDAA</sequence>
<proteinExistence type="predicted"/>
<organism evidence="1 2">
    <name type="scientific">Demequina activiva</name>
    <dbReference type="NCBI Taxonomy" id="1582364"/>
    <lineage>
        <taxon>Bacteria</taxon>
        <taxon>Bacillati</taxon>
        <taxon>Actinomycetota</taxon>
        <taxon>Actinomycetes</taxon>
        <taxon>Micrococcales</taxon>
        <taxon>Demequinaceae</taxon>
        <taxon>Demequina</taxon>
    </lineage>
</organism>
<reference evidence="1" key="1">
    <citation type="submission" date="2021-01" db="EMBL/GenBank/DDBJ databases">
        <title>Whole genome shotgun sequence of Demequina activiva NBRC 110675.</title>
        <authorList>
            <person name="Komaki H."/>
            <person name="Tamura T."/>
        </authorList>
    </citation>
    <scope>NUCLEOTIDE SEQUENCE</scope>
    <source>
        <strain evidence="1">NBRC 110675</strain>
    </source>
</reference>
<evidence type="ECO:0000313" key="2">
    <source>
        <dbReference type="Proteomes" id="UP000652354"/>
    </source>
</evidence>
<comment type="caution">
    <text evidence="1">The sequence shown here is derived from an EMBL/GenBank/DDBJ whole genome shotgun (WGS) entry which is preliminary data.</text>
</comment>
<dbReference type="AlphaFoldDB" id="A0A919UGE8"/>
<accession>A0A919UGE8</accession>
<evidence type="ECO:0000313" key="1">
    <source>
        <dbReference type="EMBL" id="GIG54762.1"/>
    </source>
</evidence>
<dbReference type="Proteomes" id="UP000652354">
    <property type="component" value="Unassembled WGS sequence"/>
</dbReference>